<organism evidence="2 3">
    <name type="scientific">Abyssalbus ytuae</name>
    <dbReference type="NCBI Taxonomy" id="2926907"/>
    <lineage>
        <taxon>Bacteria</taxon>
        <taxon>Pseudomonadati</taxon>
        <taxon>Bacteroidota</taxon>
        <taxon>Flavobacteriia</taxon>
        <taxon>Flavobacteriales</taxon>
        <taxon>Flavobacteriaceae</taxon>
        <taxon>Abyssalbus</taxon>
    </lineage>
</organism>
<dbReference type="EMBL" id="CP094358">
    <property type="protein sequence ID" value="UOB17603.1"/>
    <property type="molecule type" value="Genomic_DNA"/>
</dbReference>
<dbReference type="PANTHER" id="PTHR43777">
    <property type="entry name" value="MOLYBDENUM COFACTOR CYTIDYLYLTRANSFERASE"/>
    <property type="match status" value="1"/>
</dbReference>
<gene>
    <name evidence="2" type="ORF">MQE35_17920</name>
</gene>
<sequence length="208" mass="22855">MLGEKSVSKLAAIVLAAGESARMGKIKQLLPWGDTTIINNAVLKILKCNVQKVFVVLGAHYTFIQKEINHNSAVILVNKNWKIGIGSSIGRAVNHILESKHNFDGVLITLADQPLIEPSHLAELIYNFNKNPLAVISTNYGLKQGVPAIFPSSYFEKLSLLKEDFGAKEILNSNHTGISVSTDVSRLLDVDNMEDYNKALTLYKPLKA</sequence>
<dbReference type="CDD" id="cd04182">
    <property type="entry name" value="GT_2_like_f"/>
    <property type="match status" value="1"/>
</dbReference>
<evidence type="ECO:0000313" key="2">
    <source>
        <dbReference type="EMBL" id="UOB17603.1"/>
    </source>
</evidence>
<evidence type="ECO:0000313" key="3">
    <source>
        <dbReference type="Proteomes" id="UP000831290"/>
    </source>
</evidence>
<accession>A0A9E7D1Y7</accession>
<evidence type="ECO:0000259" key="1">
    <source>
        <dbReference type="Pfam" id="PF12804"/>
    </source>
</evidence>
<reference evidence="2" key="1">
    <citation type="submission" date="2022-03" db="EMBL/GenBank/DDBJ databases">
        <title>Description of Abyssus ytuae gen. nov., sp. nov., a novel member of the family Flavobacteriaceae isolated from the sediment of Mariana Trench.</title>
        <authorList>
            <person name="Zhang J."/>
            <person name="Xu X."/>
        </authorList>
    </citation>
    <scope>NUCLEOTIDE SEQUENCE</scope>
    <source>
        <strain evidence="2">MT3330</strain>
    </source>
</reference>
<dbReference type="InterPro" id="IPR025877">
    <property type="entry name" value="MobA-like_NTP_Trfase"/>
</dbReference>
<dbReference type="Gene3D" id="3.90.550.10">
    <property type="entry name" value="Spore Coat Polysaccharide Biosynthesis Protein SpsA, Chain A"/>
    <property type="match status" value="1"/>
</dbReference>
<dbReference type="PANTHER" id="PTHR43777:SF1">
    <property type="entry name" value="MOLYBDENUM COFACTOR CYTIDYLYLTRANSFERASE"/>
    <property type="match status" value="1"/>
</dbReference>
<proteinExistence type="predicted"/>
<dbReference type="Pfam" id="PF12804">
    <property type="entry name" value="NTP_transf_3"/>
    <property type="match status" value="1"/>
</dbReference>
<dbReference type="AlphaFoldDB" id="A0A9E7D1Y7"/>
<protein>
    <submittedName>
        <fullName evidence="2">Nucleotidyltransferase family protein</fullName>
    </submittedName>
</protein>
<feature type="domain" description="MobA-like NTP transferase" evidence="1">
    <location>
        <begin position="12"/>
        <end position="174"/>
    </location>
</feature>
<dbReference type="Proteomes" id="UP000831290">
    <property type="component" value="Chromosome"/>
</dbReference>
<keyword evidence="3" id="KW-1185">Reference proteome</keyword>
<dbReference type="KEGG" id="fbm:MQE35_17920"/>
<dbReference type="SUPFAM" id="SSF53448">
    <property type="entry name" value="Nucleotide-diphospho-sugar transferases"/>
    <property type="match status" value="1"/>
</dbReference>
<dbReference type="RefSeq" id="WP_255843179.1">
    <property type="nucleotide sequence ID" value="NZ_CP094358.1"/>
</dbReference>
<dbReference type="GO" id="GO:0016779">
    <property type="term" value="F:nucleotidyltransferase activity"/>
    <property type="evidence" value="ECO:0007669"/>
    <property type="project" value="UniProtKB-ARBA"/>
</dbReference>
<name>A0A9E7D1Y7_9FLAO</name>
<dbReference type="InterPro" id="IPR029044">
    <property type="entry name" value="Nucleotide-diphossugar_trans"/>
</dbReference>